<dbReference type="RefSeq" id="WP_191210678.1">
    <property type="nucleotide sequence ID" value="NZ_BAABKL010000050.1"/>
</dbReference>
<feature type="transmembrane region" description="Helical" evidence="2">
    <location>
        <begin position="266"/>
        <end position="287"/>
    </location>
</feature>
<reference evidence="4" key="1">
    <citation type="submission" date="2020-09" db="EMBL/GenBank/DDBJ databases">
        <title>Secondary metabolite and genome analysis of marine Streptomyces chumphonensis KK1-2T.</title>
        <authorList>
            <person name="Phongsopitanun W."/>
            <person name="Kanchanasin P."/>
            <person name="Pittayakhajonwut P."/>
            <person name="Suwanborirux K."/>
            <person name="Tanasupawat S."/>
        </authorList>
    </citation>
    <scope>NUCLEOTIDE SEQUENCE</scope>
    <source>
        <strain evidence="4">KK1-2</strain>
    </source>
</reference>
<gene>
    <name evidence="4" type="ORF">IF129_17780</name>
</gene>
<evidence type="ECO:0000256" key="1">
    <source>
        <dbReference type="SAM" id="MobiDB-lite"/>
    </source>
</evidence>
<protein>
    <submittedName>
        <fullName evidence="4">Acyltransferase family protein</fullName>
    </submittedName>
</protein>
<evidence type="ECO:0000259" key="3">
    <source>
        <dbReference type="Pfam" id="PF01757"/>
    </source>
</evidence>
<accession>A0A927F3A2</accession>
<keyword evidence="5" id="KW-1185">Reference proteome</keyword>
<name>A0A927F3A2_9ACTN</name>
<dbReference type="EMBL" id="JACXYU010000009">
    <property type="protein sequence ID" value="MBD3933394.1"/>
    <property type="molecule type" value="Genomic_DNA"/>
</dbReference>
<keyword evidence="2" id="KW-0472">Membrane</keyword>
<evidence type="ECO:0000313" key="4">
    <source>
        <dbReference type="EMBL" id="MBD3933394.1"/>
    </source>
</evidence>
<dbReference type="GO" id="GO:0016747">
    <property type="term" value="F:acyltransferase activity, transferring groups other than amino-acyl groups"/>
    <property type="evidence" value="ECO:0007669"/>
    <property type="project" value="InterPro"/>
</dbReference>
<keyword evidence="2" id="KW-1133">Transmembrane helix</keyword>
<keyword evidence="4" id="KW-0808">Transferase</keyword>
<feature type="transmembrane region" description="Helical" evidence="2">
    <location>
        <begin position="27"/>
        <end position="45"/>
    </location>
</feature>
<feature type="domain" description="Acyltransferase 3" evidence="3">
    <location>
        <begin position="20"/>
        <end position="320"/>
    </location>
</feature>
<feature type="transmembrane region" description="Helical" evidence="2">
    <location>
        <begin position="307"/>
        <end position="329"/>
    </location>
</feature>
<proteinExistence type="predicted"/>
<keyword evidence="2" id="KW-0812">Transmembrane</keyword>
<dbReference type="Proteomes" id="UP000632289">
    <property type="component" value="Unassembled WGS sequence"/>
</dbReference>
<feature type="transmembrane region" description="Helical" evidence="2">
    <location>
        <begin position="57"/>
        <end position="77"/>
    </location>
</feature>
<evidence type="ECO:0000313" key="5">
    <source>
        <dbReference type="Proteomes" id="UP000632289"/>
    </source>
</evidence>
<dbReference type="InterPro" id="IPR002656">
    <property type="entry name" value="Acyl_transf_3_dom"/>
</dbReference>
<keyword evidence="4" id="KW-0012">Acyltransferase</keyword>
<feature type="transmembrane region" description="Helical" evidence="2">
    <location>
        <begin position="239"/>
        <end position="259"/>
    </location>
</feature>
<evidence type="ECO:0000256" key="2">
    <source>
        <dbReference type="SAM" id="Phobius"/>
    </source>
</evidence>
<sequence>MSVPSHPRPSSPAPATARDPWWDNVRFIAATLIVVLHTVGSIMARHETLHAFSVATWALRVPVFVVLAGVFSSGGPLGGRRLRGLTQSIAVPAALFSLLYSLEVVALGGTFRLHVTQLPWTLWFLMSLFCWRLLLPLVVQLRHPLLMTSVAALAAGYVETLGMAYSASRTVVYLPLFYLGWRLGQGALRGWFTARWSLPVAAAGLLASGLAGLAWHRDVSGTWLSMRHPYTAEPLGLEWAWVVRLAVLAVAAALVLCLLRVTPRRRLPFVSTLGSAGFTIYLLHPLVILPFRETGWIARVNTPWEQVGLVLCAVALAAVLGSPPVRWLARPLVRPPITRLFAPPPPEPAPHPPATPSSPAPPPLPAPGPPTPVTHR</sequence>
<dbReference type="PANTHER" id="PTHR37312:SF1">
    <property type="entry name" value="MEMBRANE-BOUND ACYLTRANSFERASE YKRP-RELATED"/>
    <property type="match status" value="1"/>
</dbReference>
<feature type="transmembrane region" description="Helical" evidence="2">
    <location>
        <begin position="120"/>
        <end position="141"/>
    </location>
</feature>
<dbReference type="PANTHER" id="PTHR37312">
    <property type="entry name" value="MEMBRANE-BOUND ACYLTRANSFERASE YKRP-RELATED"/>
    <property type="match status" value="1"/>
</dbReference>
<dbReference type="InterPro" id="IPR052734">
    <property type="entry name" value="Nod_factor_acetyltransferase"/>
</dbReference>
<comment type="caution">
    <text evidence="4">The sequence shown here is derived from an EMBL/GenBank/DDBJ whole genome shotgun (WGS) entry which is preliminary data.</text>
</comment>
<organism evidence="4 5">
    <name type="scientific">Streptomyces chumphonensis</name>
    <dbReference type="NCBI Taxonomy" id="1214925"/>
    <lineage>
        <taxon>Bacteria</taxon>
        <taxon>Bacillati</taxon>
        <taxon>Actinomycetota</taxon>
        <taxon>Actinomycetes</taxon>
        <taxon>Kitasatosporales</taxon>
        <taxon>Streptomycetaceae</taxon>
        <taxon>Streptomyces</taxon>
    </lineage>
</organism>
<feature type="transmembrane region" description="Helical" evidence="2">
    <location>
        <begin position="161"/>
        <end position="181"/>
    </location>
</feature>
<feature type="transmembrane region" description="Helical" evidence="2">
    <location>
        <begin position="193"/>
        <end position="215"/>
    </location>
</feature>
<dbReference type="AlphaFoldDB" id="A0A927F3A2"/>
<dbReference type="Pfam" id="PF01757">
    <property type="entry name" value="Acyl_transf_3"/>
    <property type="match status" value="1"/>
</dbReference>
<feature type="region of interest" description="Disordered" evidence="1">
    <location>
        <begin position="343"/>
        <end position="376"/>
    </location>
</feature>
<feature type="transmembrane region" description="Helical" evidence="2">
    <location>
        <begin position="89"/>
        <end position="108"/>
    </location>
</feature>